<proteinExistence type="predicted"/>
<protein>
    <submittedName>
        <fullName evidence="1">Uncharacterized protein</fullName>
    </submittedName>
</protein>
<accession>A0ACC2N1N6</accession>
<organism evidence="1 2">
    <name type="scientific">Eretmocerus hayati</name>
    <dbReference type="NCBI Taxonomy" id="131215"/>
    <lineage>
        <taxon>Eukaryota</taxon>
        <taxon>Metazoa</taxon>
        <taxon>Ecdysozoa</taxon>
        <taxon>Arthropoda</taxon>
        <taxon>Hexapoda</taxon>
        <taxon>Insecta</taxon>
        <taxon>Pterygota</taxon>
        <taxon>Neoptera</taxon>
        <taxon>Endopterygota</taxon>
        <taxon>Hymenoptera</taxon>
        <taxon>Apocrita</taxon>
        <taxon>Proctotrupomorpha</taxon>
        <taxon>Chalcidoidea</taxon>
        <taxon>Aphelinidae</taxon>
        <taxon>Aphelininae</taxon>
        <taxon>Eretmocerus</taxon>
    </lineage>
</organism>
<keyword evidence="2" id="KW-1185">Reference proteome</keyword>
<dbReference type="EMBL" id="CM056744">
    <property type="protein sequence ID" value="KAJ8664257.1"/>
    <property type="molecule type" value="Genomic_DNA"/>
</dbReference>
<name>A0ACC2N1N6_9HYME</name>
<evidence type="ECO:0000313" key="1">
    <source>
        <dbReference type="EMBL" id="KAJ8664257.1"/>
    </source>
</evidence>
<sequence length="641" mass="73004">MMMESDTESDTDSQEHRIAYEAKRLRHVFDPYFKRIFSSDGFIRHMNQRCCGSNDSTSYILLCEAIKRNDSRSAISLLRHYCKANMGNPDPSKDIPLQLATLAGNIEVVEMLLNKGARVNVCFQDQRQPLHLICDKSSTTIPDETRRIAIAKLLLKHGANINAVEKSNRDTPLILAVRSKYFRLTEFLLNNGSDRHYLNKNSETAFQVAFSENAGIQMIELLYDDKCNLHQVDPNDYTVFSYAVRNLMNSGYGSGFYNLNEPLKCIQFLLKRGISVNSTLDKRGNNILHMICQNHAVQTMKIFLVHGANVNARNVDGKTPLHFCAENQPMNFIDLLINHGADMNIQSKDGQTIIHFAAANRYCTVLENLLRYGTHNVNAICKDGNFTPLFNAVWSNRSENVRTLLDWQANSNQRILNNQIALHVAVDQKHPKIVELLLDHNSDVNASDHYGNTPLTISRNQDNESISSNDSDDGNESSRASESVRIILTKHVAKLFSTGAFVSDQSLRVMNSSRFKDLFEVCTEELNLMKDTEIRDNVTFHDVLVRGRDKLMSYARNDGFLDDFYESRYEDKFSIYCNALRNRVEMTVLRLDLMEKAGENIVKLVQNSDTAMKDFYLPLLVVEKILDYFNIADLEILASLC</sequence>
<evidence type="ECO:0000313" key="2">
    <source>
        <dbReference type="Proteomes" id="UP001239111"/>
    </source>
</evidence>
<reference evidence="1" key="1">
    <citation type="submission" date="2023-04" db="EMBL/GenBank/DDBJ databases">
        <title>A chromosome-level genome assembly of the parasitoid wasp Eretmocerus hayati.</title>
        <authorList>
            <person name="Zhong Y."/>
            <person name="Liu S."/>
            <person name="Liu Y."/>
        </authorList>
    </citation>
    <scope>NUCLEOTIDE SEQUENCE</scope>
    <source>
        <strain evidence="1">ZJU_SS_LIU_2023</strain>
    </source>
</reference>
<gene>
    <name evidence="1" type="ORF">QAD02_005919</name>
</gene>
<comment type="caution">
    <text evidence="1">The sequence shown here is derived from an EMBL/GenBank/DDBJ whole genome shotgun (WGS) entry which is preliminary data.</text>
</comment>
<dbReference type="Proteomes" id="UP001239111">
    <property type="component" value="Chromosome 4"/>
</dbReference>